<evidence type="ECO:0000256" key="1">
    <source>
        <dbReference type="SAM" id="MobiDB-lite"/>
    </source>
</evidence>
<evidence type="ECO:0000256" key="2">
    <source>
        <dbReference type="SAM" id="Phobius"/>
    </source>
</evidence>
<sequence length="204" mass="22225">MAVLSSSHLSIIARSDVTTTIPSQLMAATNEAITSLPVTTQTPTITSVVNAATTPARNGLSTGAKAGIGVCVTIIALSIIGISIFFAVKHVRHRRHVLRMQALRRESERGMRNVAAFQLALPPQFLEREDTSGPPRPPPKPPKPVAKPATKRGLSWMNEKEVVVDWKAHMGKRFSRWRETPGLNDFDPQLKKAGSSVDTSDSWV</sequence>
<gene>
    <name evidence="3" type="ORF">OIDMADRAFT_179997</name>
</gene>
<feature type="region of interest" description="Disordered" evidence="1">
    <location>
        <begin position="125"/>
        <end position="154"/>
    </location>
</feature>
<dbReference type="AlphaFoldDB" id="A0A0C3DGQ5"/>
<accession>A0A0C3DGQ5</accession>
<dbReference type="Proteomes" id="UP000054321">
    <property type="component" value="Unassembled WGS sequence"/>
</dbReference>
<protein>
    <submittedName>
        <fullName evidence="3">Uncharacterized protein</fullName>
    </submittedName>
</protein>
<organism evidence="3 4">
    <name type="scientific">Oidiodendron maius (strain Zn)</name>
    <dbReference type="NCBI Taxonomy" id="913774"/>
    <lineage>
        <taxon>Eukaryota</taxon>
        <taxon>Fungi</taxon>
        <taxon>Dikarya</taxon>
        <taxon>Ascomycota</taxon>
        <taxon>Pezizomycotina</taxon>
        <taxon>Leotiomycetes</taxon>
        <taxon>Leotiomycetes incertae sedis</taxon>
        <taxon>Myxotrichaceae</taxon>
        <taxon>Oidiodendron</taxon>
    </lineage>
</organism>
<evidence type="ECO:0000313" key="4">
    <source>
        <dbReference type="Proteomes" id="UP000054321"/>
    </source>
</evidence>
<reference evidence="4" key="2">
    <citation type="submission" date="2015-01" db="EMBL/GenBank/DDBJ databases">
        <title>Evolutionary Origins and Diversification of the Mycorrhizal Mutualists.</title>
        <authorList>
            <consortium name="DOE Joint Genome Institute"/>
            <consortium name="Mycorrhizal Genomics Consortium"/>
            <person name="Kohler A."/>
            <person name="Kuo A."/>
            <person name="Nagy L.G."/>
            <person name="Floudas D."/>
            <person name="Copeland A."/>
            <person name="Barry K.W."/>
            <person name="Cichocki N."/>
            <person name="Veneault-Fourrey C."/>
            <person name="LaButti K."/>
            <person name="Lindquist E.A."/>
            <person name="Lipzen A."/>
            <person name="Lundell T."/>
            <person name="Morin E."/>
            <person name="Murat C."/>
            <person name="Riley R."/>
            <person name="Ohm R."/>
            <person name="Sun H."/>
            <person name="Tunlid A."/>
            <person name="Henrissat B."/>
            <person name="Grigoriev I.V."/>
            <person name="Hibbett D.S."/>
            <person name="Martin F."/>
        </authorList>
    </citation>
    <scope>NUCLEOTIDE SEQUENCE [LARGE SCALE GENOMIC DNA]</scope>
    <source>
        <strain evidence="4">Zn</strain>
    </source>
</reference>
<feature type="region of interest" description="Disordered" evidence="1">
    <location>
        <begin position="177"/>
        <end position="204"/>
    </location>
</feature>
<feature type="transmembrane region" description="Helical" evidence="2">
    <location>
        <begin position="66"/>
        <end position="88"/>
    </location>
</feature>
<keyword evidence="4" id="KW-1185">Reference proteome</keyword>
<dbReference type="InParanoid" id="A0A0C3DGQ5"/>
<dbReference type="EMBL" id="KN832876">
    <property type="protein sequence ID" value="KIN01148.1"/>
    <property type="molecule type" value="Genomic_DNA"/>
</dbReference>
<feature type="compositionally biased region" description="Pro residues" evidence="1">
    <location>
        <begin position="134"/>
        <end position="145"/>
    </location>
</feature>
<proteinExistence type="predicted"/>
<keyword evidence="2" id="KW-0812">Transmembrane</keyword>
<keyword evidence="2" id="KW-0472">Membrane</keyword>
<keyword evidence="2" id="KW-1133">Transmembrane helix</keyword>
<dbReference type="HOGENOM" id="CLU_1343618_0_0_1"/>
<reference evidence="3 4" key="1">
    <citation type="submission" date="2014-04" db="EMBL/GenBank/DDBJ databases">
        <authorList>
            <consortium name="DOE Joint Genome Institute"/>
            <person name="Kuo A."/>
            <person name="Martino E."/>
            <person name="Perotto S."/>
            <person name="Kohler A."/>
            <person name="Nagy L.G."/>
            <person name="Floudas D."/>
            <person name="Copeland A."/>
            <person name="Barry K.W."/>
            <person name="Cichocki N."/>
            <person name="Veneault-Fourrey C."/>
            <person name="LaButti K."/>
            <person name="Lindquist E.A."/>
            <person name="Lipzen A."/>
            <person name="Lundell T."/>
            <person name="Morin E."/>
            <person name="Murat C."/>
            <person name="Sun H."/>
            <person name="Tunlid A."/>
            <person name="Henrissat B."/>
            <person name="Grigoriev I.V."/>
            <person name="Hibbett D.S."/>
            <person name="Martin F."/>
            <person name="Nordberg H.P."/>
            <person name="Cantor M.N."/>
            <person name="Hua S.X."/>
        </authorList>
    </citation>
    <scope>NUCLEOTIDE SEQUENCE [LARGE SCALE GENOMIC DNA]</scope>
    <source>
        <strain evidence="3 4">Zn</strain>
    </source>
</reference>
<evidence type="ECO:0000313" key="3">
    <source>
        <dbReference type="EMBL" id="KIN01148.1"/>
    </source>
</evidence>
<name>A0A0C3DGQ5_OIDMZ</name>